<dbReference type="Proteomes" id="UP000653127">
    <property type="component" value="Unassembled WGS sequence"/>
</dbReference>
<evidence type="ECO:0000313" key="2">
    <source>
        <dbReference type="Proteomes" id="UP000653127"/>
    </source>
</evidence>
<evidence type="ECO:0000313" key="1">
    <source>
        <dbReference type="EMBL" id="MBC8547244.1"/>
    </source>
</evidence>
<dbReference type="AlphaFoldDB" id="A0A926E1A6"/>
<name>A0A926E1A6_9FIRM</name>
<proteinExistence type="predicted"/>
<organism evidence="1 2">
    <name type="scientific">Ligaoa zhengdingensis</name>
    <dbReference type="NCBI Taxonomy" id="2763658"/>
    <lineage>
        <taxon>Bacteria</taxon>
        <taxon>Bacillati</taxon>
        <taxon>Bacillota</taxon>
        <taxon>Clostridia</taxon>
        <taxon>Eubacteriales</taxon>
        <taxon>Oscillospiraceae</taxon>
        <taxon>Ligaoa</taxon>
    </lineage>
</organism>
<accession>A0A926E1A6</accession>
<sequence>MEKPRLLSADEIEVKVKKVTEKGVVALLYKTARVDMDILDETYGPENWQDDYKEIKGNLYCGIGINEVWKWDCGIESREDDEGNQKKGEASDAFKRAGFRWGIGRELYSAPFIWIPAEKAGVMKAQNGRVYTNDKFTVEKIVYNEARKISGLSIINTTRKERVFVWQRA</sequence>
<protein>
    <submittedName>
        <fullName evidence="1">Uncharacterized protein</fullName>
    </submittedName>
</protein>
<comment type="caution">
    <text evidence="1">The sequence shown here is derived from an EMBL/GenBank/DDBJ whole genome shotgun (WGS) entry which is preliminary data.</text>
</comment>
<dbReference type="RefSeq" id="WP_249283319.1">
    <property type="nucleotide sequence ID" value="NZ_JACRST010000016.1"/>
</dbReference>
<dbReference type="EMBL" id="JACRST010000016">
    <property type="protein sequence ID" value="MBC8547244.1"/>
    <property type="molecule type" value="Genomic_DNA"/>
</dbReference>
<reference evidence="1" key="1">
    <citation type="submission" date="2020-08" db="EMBL/GenBank/DDBJ databases">
        <title>Genome public.</title>
        <authorList>
            <person name="Liu C."/>
            <person name="Sun Q."/>
        </authorList>
    </citation>
    <scope>NUCLEOTIDE SEQUENCE</scope>
    <source>
        <strain evidence="1">NSJ-31</strain>
    </source>
</reference>
<gene>
    <name evidence="1" type="ORF">H8711_09940</name>
</gene>
<keyword evidence="2" id="KW-1185">Reference proteome</keyword>